<dbReference type="AlphaFoldDB" id="D5MIX1"/>
<evidence type="ECO:0000313" key="1">
    <source>
        <dbReference type="EMBL" id="CBE69490.1"/>
    </source>
</evidence>
<sequence length="58" mass="6257">MTSGVRYGCLSSPLHTSSITPSRDQCVELPHTHRSLRVLLGGAPTVVIECDPDARLLL</sequence>
<evidence type="ECO:0000313" key="2">
    <source>
        <dbReference type="Proteomes" id="UP000006898"/>
    </source>
</evidence>
<name>D5MIX1_METO1</name>
<proteinExistence type="predicted"/>
<dbReference type="KEGG" id="mox:DAMO_2431"/>
<reference evidence="1 2" key="1">
    <citation type="journal article" date="2010" name="Nature">
        <title>Nitrite-driven anaerobic methane oxidation by oxygenic bacteria.</title>
        <authorList>
            <person name="Ettwig K.F."/>
            <person name="Butler M.K."/>
            <person name="Le Paslier D."/>
            <person name="Pelletier E."/>
            <person name="Mangenot S."/>
            <person name="Kuypers M.M.M."/>
            <person name="Schreiber F."/>
            <person name="Dutilh B.E."/>
            <person name="Zedelius J."/>
            <person name="de Beer D."/>
            <person name="Gloerich J."/>
            <person name="Wessels H.J.C.T."/>
            <person name="van Allen T."/>
            <person name="Luesken F."/>
            <person name="Wu M."/>
            <person name="van de Pas-Schoonen K.T."/>
            <person name="Op den Camp H.J.M."/>
            <person name="Janssen-Megens E.M."/>
            <person name="Francoijs K-J."/>
            <person name="Stunnenberg H."/>
            <person name="Weissenbach J."/>
            <person name="Jetten M.S.M."/>
            <person name="Strous M."/>
        </authorList>
    </citation>
    <scope>NUCLEOTIDE SEQUENCE [LARGE SCALE GENOMIC DNA]</scope>
</reference>
<protein>
    <submittedName>
        <fullName evidence="1">Uncharacterized protein</fullName>
    </submittedName>
</protein>
<dbReference type="HOGENOM" id="CLU_2970854_0_0_0"/>
<dbReference type="Proteomes" id="UP000006898">
    <property type="component" value="Chromosome"/>
</dbReference>
<accession>D5MIX1</accession>
<dbReference type="EMBL" id="FP565575">
    <property type="protein sequence ID" value="CBE69490.1"/>
    <property type="molecule type" value="Genomic_DNA"/>
</dbReference>
<organism evidence="1 2">
    <name type="scientific">Methylomirabilis oxygeniifera</name>
    <dbReference type="NCBI Taxonomy" id="671143"/>
    <lineage>
        <taxon>Bacteria</taxon>
        <taxon>Candidatus Methylomirabilota</taxon>
        <taxon>Candidatus Methylomirabilia</taxon>
        <taxon>Candidatus Methylomirabilales</taxon>
        <taxon>Candidatus Methylomirabilaceae</taxon>
        <taxon>Candidatus Methylomirabilis</taxon>
    </lineage>
</organism>
<gene>
    <name evidence="1" type="ORF">DAMO_2431</name>
</gene>